<keyword evidence="1" id="KW-1133">Transmembrane helix</keyword>
<sequence length="90" mass="9516">MFGVAGEFSARTGQNLTAPNVCRGNTLVLALVLDLVLVLVLVFQTGNAKAIGKGEWADKQKLSGMDAASQPSGMISRRFCVQPILPDQIA</sequence>
<evidence type="ECO:0000256" key="1">
    <source>
        <dbReference type="SAM" id="Phobius"/>
    </source>
</evidence>
<dbReference type="RefSeq" id="WP_306212729.1">
    <property type="nucleotide sequence ID" value="NZ_CP132353.1"/>
</dbReference>
<dbReference type="KEGG" id="epi:Q3V30_09540"/>
<dbReference type="EMBL" id="CP132353">
    <property type="protein sequence ID" value="WLS80695.1"/>
    <property type="molecule type" value="Genomic_DNA"/>
</dbReference>
<protein>
    <submittedName>
        <fullName evidence="2">Uncharacterized protein</fullName>
    </submittedName>
</protein>
<name>A0AA50DMT6_9GAMM</name>
<organism evidence="2 3">
    <name type="scientific">Erwinia pyri</name>
    <dbReference type="NCBI Taxonomy" id="3062598"/>
    <lineage>
        <taxon>Bacteria</taxon>
        <taxon>Pseudomonadati</taxon>
        <taxon>Pseudomonadota</taxon>
        <taxon>Gammaproteobacteria</taxon>
        <taxon>Enterobacterales</taxon>
        <taxon>Erwiniaceae</taxon>
        <taxon>Erwinia</taxon>
    </lineage>
</organism>
<evidence type="ECO:0000313" key="2">
    <source>
        <dbReference type="EMBL" id="WLS80695.1"/>
    </source>
</evidence>
<keyword evidence="3" id="KW-1185">Reference proteome</keyword>
<dbReference type="Proteomes" id="UP001228139">
    <property type="component" value="Chromosome"/>
</dbReference>
<dbReference type="AlphaFoldDB" id="A0AA50DMT6"/>
<gene>
    <name evidence="2" type="ORF">Q3V30_09540</name>
</gene>
<keyword evidence="1" id="KW-0812">Transmembrane</keyword>
<feature type="transmembrane region" description="Helical" evidence="1">
    <location>
        <begin position="26"/>
        <end position="43"/>
    </location>
</feature>
<keyword evidence="1" id="KW-0472">Membrane</keyword>
<reference evidence="2 3" key="1">
    <citation type="submission" date="2023-07" db="EMBL/GenBank/DDBJ databases">
        <title>Pathogenic bacteria of pear tree diseases.</title>
        <authorList>
            <person name="Zhang Z."/>
            <person name="He L."/>
            <person name="Huang R."/>
        </authorList>
    </citation>
    <scope>NUCLEOTIDE SEQUENCE [LARGE SCALE GENOMIC DNA]</scope>
    <source>
        <strain evidence="2 3">DE2</strain>
    </source>
</reference>
<accession>A0AA50DMT6</accession>
<proteinExistence type="predicted"/>
<evidence type="ECO:0000313" key="3">
    <source>
        <dbReference type="Proteomes" id="UP001228139"/>
    </source>
</evidence>